<protein>
    <submittedName>
        <fullName evidence="2">Putative regulator of diadenylate cyclase activity</fullName>
    </submittedName>
</protein>
<dbReference type="InterPro" id="IPR012505">
    <property type="entry name" value="YbbR"/>
</dbReference>
<evidence type="ECO:0000313" key="2">
    <source>
        <dbReference type="EMBL" id="SPP27531.1"/>
    </source>
</evidence>
<dbReference type="Pfam" id="PF07949">
    <property type="entry name" value="YbbR"/>
    <property type="match status" value="2"/>
</dbReference>
<accession>A0A2X0Q186</accession>
<feature type="region of interest" description="Disordered" evidence="1">
    <location>
        <begin position="324"/>
        <end position="377"/>
    </location>
</feature>
<dbReference type="InterPro" id="IPR053154">
    <property type="entry name" value="c-di-AMP_regulator"/>
</dbReference>
<dbReference type="Gene3D" id="2.170.120.40">
    <property type="entry name" value="YbbR-like domain"/>
    <property type="match status" value="2"/>
</dbReference>
<dbReference type="PANTHER" id="PTHR37804">
    <property type="entry name" value="CDAA REGULATORY PROTEIN CDAR"/>
    <property type="match status" value="1"/>
</dbReference>
<reference evidence="3" key="1">
    <citation type="submission" date="2018-04" db="EMBL/GenBank/DDBJ databases">
        <authorList>
            <person name="Illikoud N."/>
        </authorList>
    </citation>
    <scope>NUCLEOTIDE SEQUENCE [LARGE SCALE GENOMIC DNA]</scope>
</reference>
<dbReference type="EMBL" id="OUNC01000008">
    <property type="protein sequence ID" value="SPP27531.1"/>
    <property type="molecule type" value="Genomic_DNA"/>
</dbReference>
<feature type="compositionally biased region" description="Low complexity" evidence="1">
    <location>
        <begin position="344"/>
        <end position="361"/>
    </location>
</feature>
<organism evidence="2 3">
    <name type="scientific">Brochothrix thermosphacta</name>
    <name type="common">Microbacterium thermosphactum</name>
    <dbReference type="NCBI Taxonomy" id="2756"/>
    <lineage>
        <taxon>Bacteria</taxon>
        <taxon>Bacillati</taxon>
        <taxon>Bacillota</taxon>
        <taxon>Bacilli</taxon>
        <taxon>Bacillales</taxon>
        <taxon>Listeriaceae</taxon>
        <taxon>Brochothrix</taxon>
    </lineage>
</organism>
<dbReference type="RefSeq" id="WP_069118905.1">
    <property type="nucleotide sequence ID" value="NZ_CBCPHX010000005.1"/>
</dbReference>
<proteinExistence type="predicted"/>
<dbReference type="Proteomes" id="UP000270190">
    <property type="component" value="Unassembled WGS sequence"/>
</dbReference>
<evidence type="ECO:0000256" key="1">
    <source>
        <dbReference type="SAM" id="MobiDB-lite"/>
    </source>
</evidence>
<dbReference type="PANTHER" id="PTHR37804:SF1">
    <property type="entry name" value="CDAA REGULATORY PROTEIN CDAR"/>
    <property type="match status" value="1"/>
</dbReference>
<evidence type="ECO:0000313" key="3">
    <source>
        <dbReference type="Proteomes" id="UP000270190"/>
    </source>
</evidence>
<dbReference type="Gene3D" id="2.170.120.30">
    <property type="match status" value="1"/>
</dbReference>
<dbReference type="AlphaFoldDB" id="A0A2X0Q186"/>
<gene>
    <name evidence="2" type="ORF">BTBSAS_160034</name>
</gene>
<name>A0A2X0Q186_BROTH</name>
<sequence length="377" mass="40667">MIDRILSSRWALRVLALVLTLVLYSVTTDSTASKTQESGLSLLGNDTEVITGVQVKVLNDSDGIVISGVPSEVTMEVKGSRNVIKAMEQQGDFSVVADLQNVSVGTQIVKLEPTNLPEGIEATVTPAEITVTIQEKITKEFNVEPEISPQLIATGYKSGTPTSDVDKIKVTGPRDTILNITAVKAKVTSEQPLNETTTIKTNLTVLDNNYNKITNVQLSKKSVEITVPISKSGKSIPISLIQKGEPKNNLTISSLTSNVSQVTLEGDEKELDKIKSLEVPVDVSDVSGNIIKKVNIQVPDGIKLVSAPTINVTIRTGEKVNNVREETNEQNEEVIESSEKKATDTNTEAENNTTDEATTSDSETENKETNTSSETTE</sequence>